<evidence type="ECO:0000256" key="1">
    <source>
        <dbReference type="ARBA" id="ARBA00022729"/>
    </source>
</evidence>
<keyword evidence="5" id="KW-1185">Reference proteome</keyword>
<feature type="region of interest" description="Disordered" evidence="2">
    <location>
        <begin position="33"/>
        <end position="203"/>
    </location>
</feature>
<feature type="compositionally biased region" description="Low complexity" evidence="2">
    <location>
        <begin position="36"/>
        <end position="57"/>
    </location>
</feature>
<dbReference type="Pfam" id="PF19258">
    <property type="entry name" value="KxYKxGKxW_sig"/>
    <property type="match status" value="1"/>
</dbReference>
<feature type="compositionally biased region" description="Polar residues" evidence="2">
    <location>
        <begin position="60"/>
        <end position="71"/>
    </location>
</feature>
<proteinExistence type="predicted"/>
<dbReference type="EMBL" id="AZGM01000122">
    <property type="protein sequence ID" value="KRM25475.1"/>
    <property type="molecule type" value="Genomic_DNA"/>
</dbReference>
<evidence type="ECO:0000256" key="3">
    <source>
        <dbReference type="SAM" id="SignalP"/>
    </source>
</evidence>
<evidence type="ECO:0000313" key="4">
    <source>
        <dbReference type="EMBL" id="KRM25475.1"/>
    </source>
</evidence>
<comment type="caution">
    <text evidence="4">The sequence shown here is derived from an EMBL/GenBank/DDBJ whole genome shotgun (WGS) entry which is preliminary data.</text>
</comment>
<evidence type="ECO:0000313" key="5">
    <source>
        <dbReference type="Proteomes" id="UP000051412"/>
    </source>
</evidence>
<name>A0A0R1XED4_9LACO</name>
<feature type="compositionally biased region" description="Basic and acidic residues" evidence="2">
    <location>
        <begin position="148"/>
        <end position="159"/>
    </location>
</feature>
<feature type="compositionally biased region" description="Low complexity" evidence="2">
    <location>
        <begin position="170"/>
        <end position="183"/>
    </location>
</feature>
<dbReference type="PATRIC" id="fig|1423782.4.peg.819"/>
<feature type="signal peptide" evidence="3">
    <location>
        <begin position="1"/>
        <end position="38"/>
    </location>
</feature>
<dbReference type="RefSeq" id="WP_047769948.1">
    <property type="nucleotide sequence ID" value="NZ_AZGM01000122.1"/>
</dbReference>
<feature type="compositionally biased region" description="Polar residues" evidence="2">
    <location>
        <begin position="95"/>
        <end position="121"/>
    </location>
</feature>
<keyword evidence="1 3" id="KW-0732">Signal</keyword>
<protein>
    <recommendedName>
        <fullName evidence="6">KxYKxGKxW signal domain protein</fullName>
    </recommendedName>
</protein>
<feature type="compositionally biased region" description="Polar residues" evidence="2">
    <location>
        <begin position="134"/>
        <end position="147"/>
    </location>
</feature>
<dbReference type="AlphaFoldDB" id="A0A0R1XED4"/>
<dbReference type="STRING" id="1423782.FD32_GL000792"/>
<sequence>METKKHYKMYKSGKLWVSAAVATFALTAGMAYGPSANADTAQPTQPTPAAKQTTSATDKAATNNQTDNQTSQGQTDQPTTNNTQNTQQSNKSNQLTGKQSAQQDNKGNQPSGNKSTPNNDNKGSKDTQPGDKGNQPSGNKGTPNNDNKGSKDTQPDDKGNQPSGSKGTPNNDNKGNQNNQQDNNGKKPTDDQGDQSNKNVDLSIKGNFGSLDVTNITNNQLHVVGWNATNDSKGKPYHYIFVLDKDNNGQEVGRYQVDTATSDRQDVVKVDNVWNAAKSGFDVPITLNLNKIKVGDRLQVMSRWTIDPAGNVPDANSAVNFYFPNLYTIEPSTNQAWLDSFGTWGNNQLKVSGWNATSQSLNFPYHWLILFDATTHKEISRQKVINFERADVAKVNPTILNADKSGFEGVFSLKGVNLIDSLQVVSRYSSDMVNGEGQRVDYWFPAQKLIKGSTTIEGSLDTFELKDGRVHAAGWNATDWSTVTQNHFLILWDDTAKKQVASKLVVNIARPDVAKACPSIKTAGNSGFDTSFDPVVLVAGHTYSLISRYSTSNEGNGGTGANVTWWFVNRHLTFNPNRENVANLDGFDISNGKLQVTGWHATDISELESNHWLILLDSNNKEVARVQVANDARPDVAAAFKGIKTAGNSGFTASFDNLKLKPGTYTLVSRYAIDPNNSSQYTDYWFKDAIKINPSQHASNIDSFTENKDGSYQITGWMASNATMTMKDVHPYLILVNEKGQELGLTEVKLEARPDVAEAFPTIYNSAISGFNANLKLNKGIKIDN</sequence>
<evidence type="ECO:0000256" key="2">
    <source>
        <dbReference type="SAM" id="MobiDB-lite"/>
    </source>
</evidence>
<feature type="chain" id="PRO_5006413213" description="KxYKxGKxW signal domain protein" evidence="3">
    <location>
        <begin position="39"/>
        <end position="785"/>
    </location>
</feature>
<gene>
    <name evidence="4" type="ORF">FD32_GL000792</name>
</gene>
<evidence type="ECO:0008006" key="6">
    <source>
        <dbReference type="Google" id="ProtNLM"/>
    </source>
</evidence>
<organism evidence="4 5">
    <name type="scientific">Limosilactobacillus panis DSM 6035</name>
    <dbReference type="NCBI Taxonomy" id="1423782"/>
    <lineage>
        <taxon>Bacteria</taxon>
        <taxon>Bacillati</taxon>
        <taxon>Bacillota</taxon>
        <taxon>Bacilli</taxon>
        <taxon>Lactobacillales</taxon>
        <taxon>Lactobacillaceae</taxon>
        <taxon>Limosilactobacillus</taxon>
    </lineage>
</organism>
<accession>A0A0R1XED4</accession>
<reference evidence="4 5" key="1">
    <citation type="journal article" date="2015" name="Genome Announc.">
        <title>Expanding the biotechnology potential of lactobacilli through comparative genomics of 213 strains and associated genera.</title>
        <authorList>
            <person name="Sun Z."/>
            <person name="Harris H.M."/>
            <person name="McCann A."/>
            <person name="Guo C."/>
            <person name="Argimon S."/>
            <person name="Zhang W."/>
            <person name="Yang X."/>
            <person name="Jeffery I.B."/>
            <person name="Cooney J.C."/>
            <person name="Kagawa T.F."/>
            <person name="Liu W."/>
            <person name="Song Y."/>
            <person name="Salvetti E."/>
            <person name="Wrobel A."/>
            <person name="Rasinkangas P."/>
            <person name="Parkhill J."/>
            <person name="Rea M.C."/>
            <person name="O'Sullivan O."/>
            <person name="Ritari J."/>
            <person name="Douillard F.P."/>
            <person name="Paul Ross R."/>
            <person name="Yang R."/>
            <person name="Briner A.E."/>
            <person name="Felis G.E."/>
            <person name="de Vos W.M."/>
            <person name="Barrangou R."/>
            <person name="Klaenhammer T.R."/>
            <person name="Caufield P.W."/>
            <person name="Cui Y."/>
            <person name="Zhang H."/>
            <person name="O'Toole P.W."/>
        </authorList>
    </citation>
    <scope>NUCLEOTIDE SEQUENCE [LARGE SCALE GENOMIC DNA]</scope>
    <source>
        <strain evidence="4 5">DSM 6035</strain>
    </source>
</reference>
<dbReference type="OrthoDB" id="2328245at2"/>
<dbReference type="NCBIfam" id="TIGR03715">
    <property type="entry name" value="KxYKxGKxW"/>
    <property type="match status" value="1"/>
</dbReference>
<dbReference type="Proteomes" id="UP000051412">
    <property type="component" value="Unassembled WGS sequence"/>
</dbReference>
<feature type="compositionally biased region" description="Polar residues" evidence="2">
    <location>
        <begin position="160"/>
        <end position="169"/>
    </location>
</feature>
<feature type="compositionally biased region" description="Low complexity" evidence="2">
    <location>
        <begin position="72"/>
        <end position="94"/>
    </location>
</feature>
<dbReference type="InterPro" id="IPR022263">
    <property type="entry name" value="KxYKxGKxW"/>
</dbReference>